<dbReference type="OrthoDB" id="10511943at2759"/>
<dbReference type="AlphaFoldDB" id="A0A448ZBJ6"/>
<feature type="region of interest" description="Disordered" evidence="1">
    <location>
        <begin position="96"/>
        <end position="118"/>
    </location>
</feature>
<dbReference type="Proteomes" id="UP000291116">
    <property type="component" value="Unassembled WGS sequence"/>
</dbReference>
<name>A0A448ZBJ6_9STRA</name>
<organism evidence="2 3">
    <name type="scientific">Pseudo-nitzschia multistriata</name>
    <dbReference type="NCBI Taxonomy" id="183589"/>
    <lineage>
        <taxon>Eukaryota</taxon>
        <taxon>Sar</taxon>
        <taxon>Stramenopiles</taxon>
        <taxon>Ochrophyta</taxon>
        <taxon>Bacillariophyta</taxon>
        <taxon>Bacillariophyceae</taxon>
        <taxon>Bacillariophycidae</taxon>
        <taxon>Bacillariales</taxon>
        <taxon>Bacillariaceae</taxon>
        <taxon>Pseudo-nitzschia</taxon>
    </lineage>
</organism>
<evidence type="ECO:0000313" key="2">
    <source>
        <dbReference type="EMBL" id="VEU39410.1"/>
    </source>
</evidence>
<keyword evidence="3" id="KW-1185">Reference proteome</keyword>
<sequence>MLLSRSFLVYCCLSSIASRSVVHGFHLREKTRRRPTALPFGSVHARWGSRVGALLGEAVDGGELENVGEPLDPKLVAAASEKLAWELTEDRRQKPILNLSSRDASPEETQGKEDECENISEWDRGQRWKISLGYLSDLGVDVDATRAAHNGHEEILGAAMLENCPQLVRLKPEAIRDTAEWIATEFGLGYLKDSVLPQHSVLLSFRSSDASYGLEFMGLMMMGDARPACSASPAFLVTAIEGGLQERTVGKALGAAGEATSKASRSIASDTMESFRQLRGATRHKK</sequence>
<reference evidence="2 3" key="1">
    <citation type="submission" date="2019-01" db="EMBL/GenBank/DDBJ databases">
        <authorList>
            <person name="Ferrante I. M."/>
        </authorList>
    </citation>
    <scope>NUCLEOTIDE SEQUENCE [LARGE SCALE GENOMIC DNA]</scope>
    <source>
        <strain evidence="2 3">B856</strain>
    </source>
</reference>
<evidence type="ECO:0000313" key="3">
    <source>
        <dbReference type="Proteomes" id="UP000291116"/>
    </source>
</evidence>
<dbReference type="EMBL" id="CAACVS010000221">
    <property type="protein sequence ID" value="VEU39410.1"/>
    <property type="molecule type" value="Genomic_DNA"/>
</dbReference>
<proteinExistence type="predicted"/>
<protein>
    <submittedName>
        <fullName evidence="2">Uncharacterized protein</fullName>
    </submittedName>
</protein>
<evidence type="ECO:0000256" key="1">
    <source>
        <dbReference type="SAM" id="MobiDB-lite"/>
    </source>
</evidence>
<accession>A0A448ZBJ6</accession>
<gene>
    <name evidence="2" type="ORF">PSNMU_V1.4_AUG-EV-PASAV3_0062580</name>
</gene>